<sequence>MTVYKLTVQYDGTRYHGFQRQPNLLTIQGTIEKALAIMTKGQPVNLVAAGRTDAGVHALGQVISFAYPGNIPADKMVKALNSLMPRDILFVGGVIAVPDFNARFDALGKIYEYRVALGRYTNPFLRLYTGHYPFALDLSKIQTALLDVIGTHNFASFEASGGVIRNKVRTIYTADLDTTNYPQEIKFIFHGDGFLYNMVRIMVATLLEIGSGRRDVHDFLRLYQVQDRQQARLTAPASGLYLKKVFYPSSNID</sequence>
<evidence type="ECO:0000256" key="5">
    <source>
        <dbReference type="PIRSR" id="PIRSR001430-1"/>
    </source>
</evidence>
<feature type="domain" description="Pseudouridine synthase I TruA alpha/beta" evidence="8">
    <location>
        <begin position="148"/>
        <end position="248"/>
    </location>
</feature>
<evidence type="ECO:0000259" key="8">
    <source>
        <dbReference type="Pfam" id="PF01416"/>
    </source>
</evidence>
<dbReference type="PANTHER" id="PTHR11142">
    <property type="entry name" value="PSEUDOURIDYLATE SYNTHASE"/>
    <property type="match status" value="1"/>
</dbReference>
<reference evidence="9 10" key="1">
    <citation type="submission" date="2014-12" db="EMBL/GenBank/DDBJ databases">
        <title>Comparative genomics of the lactic acid bacteria isolated from the honey bee gut.</title>
        <authorList>
            <person name="Ellegaard K.M."/>
            <person name="Tamarit D."/>
            <person name="Javelind E."/>
            <person name="Olofsson T."/>
            <person name="Andersson S.G."/>
            <person name="Vasquez A."/>
        </authorList>
    </citation>
    <scope>NUCLEOTIDE SEQUENCE [LARGE SCALE GENOMIC DNA]</scope>
    <source>
        <strain evidence="9 10">Hon2</strain>
    </source>
</reference>
<keyword evidence="10" id="KW-1185">Reference proteome</keyword>
<dbReference type="STRING" id="1218508.JG29_03690"/>
<comment type="caution">
    <text evidence="9">The sequence shown here is derived from an EMBL/GenBank/DDBJ whole genome shotgun (WGS) entry which is preliminary data.</text>
</comment>
<organism evidence="9 10">
    <name type="scientific">Bombilactobacillus mellis</name>
    <dbReference type="NCBI Taxonomy" id="1218508"/>
    <lineage>
        <taxon>Bacteria</taxon>
        <taxon>Bacillati</taxon>
        <taxon>Bacillota</taxon>
        <taxon>Bacilli</taxon>
        <taxon>Lactobacillales</taxon>
        <taxon>Lactobacillaceae</taxon>
        <taxon>Bombilactobacillus</taxon>
    </lineage>
</organism>
<comment type="caution">
    <text evidence="4">Lacks conserved residue(s) required for the propagation of feature annotation.</text>
</comment>
<proteinExistence type="inferred from homology"/>
<feature type="active site" description="Nucleophile" evidence="4 5">
    <location>
        <position position="53"/>
    </location>
</feature>
<dbReference type="HAMAP" id="MF_00171">
    <property type="entry name" value="TruA"/>
    <property type="match status" value="1"/>
</dbReference>
<evidence type="ECO:0000313" key="9">
    <source>
        <dbReference type="EMBL" id="KJY51320.1"/>
    </source>
</evidence>
<dbReference type="InterPro" id="IPR020103">
    <property type="entry name" value="PsdUridine_synth_cat_dom_sf"/>
</dbReference>
<evidence type="ECO:0000256" key="3">
    <source>
        <dbReference type="ARBA" id="ARBA00023235"/>
    </source>
</evidence>
<evidence type="ECO:0000256" key="2">
    <source>
        <dbReference type="ARBA" id="ARBA00022694"/>
    </source>
</evidence>
<dbReference type="FunFam" id="3.30.70.580:FF:000001">
    <property type="entry name" value="tRNA pseudouridine synthase A"/>
    <property type="match status" value="1"/>
</dbReference>
<comment type="similarity">
    <text evidence="1 4 7">Belongs to the tRNA pseudouridine synthase TruA family.</text>
</comment>
<dbReference type="Pfam" id="PF01416">
    <property type="entry name" value="PseudoU_synth_1"/>
    <property type="match status" value="2"/>
</dbReference>
<dbReference type="CDD" id="cd02570">
    <property type="entry name" value="PseudoU_synth_EcTruA"/>
    <property type="match status" value="1"/>
</dbReference>
<evidence type="ECO:0000256" key="1">
    <source>
        <dbReference type="ARBA" id="ARBA00009375"/>
    </source>
</evidence>
<evidence type="ECO:0000256" key="7">
    <source>
        <dbReference type="RuleBase" id="RU003792"/>
    </source>
</evidence>
<evidence type="ECO:0000256" key="4">
    <source>
        <dbReference type="HAMAP-Rule" id="MF_00171"/>
    </source>
</evidence>
<dbReference type="PANTHER" id="PTHR11142:SF0">
    <property type="entry name" value="TRNA PSEUDOURIDINE SYNTHASE-LIKE 1"/>
    <property type="match status" value="1"/>
</dbReference>
<dbReference type="Proteomes" id="UP000033695">
    <property type="component" value="Unassembled WGS sequence"/>
</dbReference>
<accession>A0A0F4KY26</accession>
<gene>
    <name evidence="4 9" type="primary">truA</name>
    <name evidence="9" type="ORF">JG29_03690</name>
</gene>
<feature type="binding site" evidence="4 6">
    <location>
        <position position="111"/>
    </location>
    <ligand>
        <name>substrate</name>
    </ligand>
</feature>
<keyword evidence="2 4" id="KW-0819">tRNA processing</keyword>
<dbReference type="OrthoDB" id="9811823at2"/>
<feature type="domain" description="Pseudouridine synthase I TruA alpha/beta" evidence="8">
    <location>
        <begin position="8"/>
        <end position="104"/>
    </location>
</feature>
<dbReference type="GO" id="GO:0003723">
    <property type="term" value="F:RNA binding"/>
    <property type="evidence" value="ECO:0007669"/>
    <property type="project" value="InterPro"/>
</dbReference>
<dbReference type="GO" id="GO:0031119">
    <property type="term" value="P:tRNA pseudouridine synthesis"/>
    <property type="evidence" value="ECO:0007669"/>
    <property type="project" value="UniProtKB-UniRule"/>
</dbReference>
<evidence type="ECO:0000256" key="6">
    <source>
        <dbReference type="PIRSR" id="PIRSR001430-2"/>
    </source>
</evidence>
<dbReference type="InterPro" id="IPR020097">
    <property type="entry name" value="PsdUridine_synth_TruA_a/b_dom"/>
</dbReference>
<dbReference type="Gene3D" id="3.30.70.580">
    <property type="entry name" value="Pseudouridine synthase I, catalytic domain, N-terminal subdomain"/>
    <property type="match status" value="1"/>
</dbReference>
<comment type="catalytic activity">
    <reaction evidence="4 7">
        <text>uridine(38/39/40) in tRNA = pseudouridine(38/39/40) in tRNA</text>
        <dbReference type="Rhea" id="RHEA:22376"/>
        <dbReference type="Rhea" id="RHEA-COMP:10085"/>
        <dbReference type="Rhea" id="RHEA-COMP:10087"/>
        <dbReference type="ChEBI" id="CHEBI:65314"/>
        <dbReference type="ChEBI" id="CHEBI:65315"/>
        <dbReference type="EC" id="5.4.99.12"/>
    </reaction>
</comment>
<dbReference type="PATRIC" id="fig|1218508.4.peg.377"/>
<dbReference type="PIRSF" id="PIRSF001430">
    <property type="entry name" value="tRNA_psdUrid_synth"/>
    <property type="match status" value="1"/>
</dbReference>
<name>A0A0F4KY26_9LACO</name>
<dbReference type="GO" id="GO:0160147">
    <property type="term" value="F:tRNA pseudouridine(38-40) synthase activity"/>
    <property type="evidence" value="ECO:0007669"/>
    <property type="project" value="UniProtKB-EC"/>
</dbReference>
<keyword evidence="3 4" id="KW-0413">Isomerase</keyword>
<comment type="function">
    <text evidence="4">Formation of pseudouridine at positions 38, 39 and 40 in the anticodon stem and loop of transfer RNAs.</text>
</comment>
<dbReference type="Gene3D" id="3.30.70.660">
    <property type="entry name" value="Pseudouridine synthase I, catalytic domain, C-terminal subdomain"/>
    <property type="match status" value="1"/>
</dbReference>
<dbReference type="NCBIfam" id="TIGR00071">
    <property type="entry name" value="hisT_truA"/>
    <property type="match status" value="1"/>
</dbReference>
<dbReference type="AlphaFoldDB" id="A0A0F4KY26"/>
<dbReference type="SUPFAM" id="SSF55120">
    <property type="entry name" value="Pseudouridine synthase"/>
    <property type="match status" value="1"/>
</dbReference>
<dbReference type="InterPro" id="IPR020094">
    <property type="entry name" value="TruA/RsuA/RluB/E/F_N"/>
</dbReference>
<dbReference type="EC" id="5.4.99.12" evidence="4"/>
<comment type="subunit">
    <text evidence="4">Homodimer.</text>
</comment>
<dbReference type="InterPro" id="IPR001406">
    <property type="entry name" value="PsdUridine_synth_TruA"/>
</dbReference>
<dbReference type="InterPro" id="IPR020095">
    <property type="entry name" value="PsdUridine_synth_TruA_C"/>
</dbReference>
<dbReference type="HOGENOM" id="CLU_014673_0_1_9"/>
<dbReference type="EMBL" id="JXBZ01000002">
    <property type="protein sequence ID" value="KJY51320.1"/>
    <property type="molecule type" value="Genomic_DNA"/>
</dbReference>
<dbReference type="RefSeq" id="WP_045922258.1">
    <property type="nucleotide sequence ID" value="NZ_JAAEDY010000002.1"/>
</dbReference>
<evidence type="ECO:0000313" key="10">
    <source>
        <dbReference type="Proteomes" id="UP000033695"/>
    </source>
</evidence>
<protein>
    <recommendedName>
        <fullName evidence="4">tRNA pseudouridine synthase A</fullName>
        <ecNumber evidence="4">5.4.99.12</ecNumber>
    </recommendedName>
    <alternativeName>
        <fullName evidence="4">tRNA pseudouridine(38-40) synthase</fullName>
    </alternativeName>
    <alternativeName>
        <fullName evidence="4">tRNA pseudouridylate synthase I</fullName>
    </alternativeName>
    <alternativeName>
        <fullName evidence="4">tRNA-uridine isomerase I</fullName>
    </alternativeName>
</protein>